<dbReference type="InterPro" id="IPR009327">
    <property type="entry name" value="Cupin_DUF985"/>
</dbReference>
<keyword evidence="2" id="KW-0614">Plasmid</keyword>
<dbReference type="AlphaFoldDB" id="A0A2K8MM07"/>
<dbReference type="OrthoDB" id="9798288at2"/>
<protein>
    <submittedName>
        <fullName evidence="2">Cupin</fullName>
    </submittedName>
</protein>
<geneLocation type="plasmid" evidence="2 3">
    <name>unnamed</name>
</geneLocation>
<evidence type="ECO:0000313" key="2">
    <source>
        <dbReference type="EMBL" id="ATY34870.1"/>
    </source>
</evidence>
<dbReference type="Proteomes" id="UP000229081">
    <property type="component" value="Plasmid unnamed"/>
</dbReference>
<dbReference type="KEGG" id="sphc:CVN68_22415"/>
<dbReference type="CDD" id="cd06121">
    <property type="entry name" value="cupin_YML079wp"/>
    <property type="match status" value="1"/>
</dbReference>
<dbReference type="PANTHER" id="PTHR33387:SF3">
    <property type="entry name" value="DUF985 DOMAIN-CONTAINING PROTEIN"/>
    <property type="match status" value="1"/>
</dbReference>
<dbReference type="Pfam" id="PF06172">
    <property type="entry name" value="Cupin_5"/>
    <property type="match status" value="1"/>
</dbReference>
<dbReference type="PANTHER" id="PTHR33387">
    <property type="entry name" value="RMLC-LIKE JELLY ROLL FOLD PROTEIN"/>
    <property type="match status" value="1"/>
</dbReference>
<proteinExistence type="predicted"/>
<dbReference type="Gene3D" id="2.60.120.10">
    <property type="entry name" value="Jelly Rolls"/>
    <property type="match status" value="1"/>
</dbReference>
<dbReference type="InterPro" id="IPR014710">
    <property type="entry name" value="RmlC-like_jellyroll"/>
</dbReference>
<dbReference type="InterPro" id="IPR039935">
    <property type="entry name" value="YML079W-like"/>
</dbReference>
<evidence type="ECO:0000259" key="1">
    <source>
        <dbReference type="Pfam" id="PF06172"/>
    </source>
</evidence>
<keyword evidence="3" id="KW-1185">Reference proteome</keyword>
<name>A0A2K8MM07_9SPHN</name>
<accession>A0A2K8MM07</accession>
<feature type="domain" description="DUF985" evidence="1">
    <location>
        <begin position="24"/>
        <end position="147"/>
    </location>
</feature>
<evidence type="ECO:0000313" key="3">
    <source>
        <dbReference type="Proteomes" id="UP000229081"/>
    </source>
</evidence>
<reference evidence="2 3" key="1">
    <citation type="submission" date="2017-11" db="EMBL/GenBank/DDBJ databases">
        <title>Complete genome sequence of Sphingomonas sp. Strain Cra20, a psychrotolerant potential plant growth promoting rhizobacteria.</title>
        <authorList>
            <person name="Luo Y."/>
        </authorList>
    </citation>
    <scope>NUCLEOTIDE SEQUENCE [LARGE SCALE GENOMIC DNA]</scope>
    <source>
        <strain evidence="2 3">Cra20</strain>
        <plasmid evidence="2 3">unnamed</plasmid>
    </source>
</reference>
<dbReference type="EMBL" id="CP024924">
    <property type="protein sequence ID" value="ATY34870.1"/>
    <property type="molecule type" value="Genomic_DNA"/>
</dbReference>
<sequence length="154" mass="16654">MRTVYASSSAETSDAGESNEVGVDLITLLDLQPHPEGGHFRETIRTADGPDGRSRMTAILFLLAEGERSHWHRVDADEVWLWHSGTPLTLWIDGQDPIFLGPDAGRGQQVQAIVPAGTWQSAEVATGWALMTCVVAPGFEFGGFELAPPGWSPN</sequence>
<organism evidence="2 3">
    <name type="scientific">Sphingomonas psychrotolerans</name>
    <dbReference type="NCBI Taxonomy" id="1327635"/>
    <lineage>
        <taxon>Bacteria</taxon>
        <taxon>Pseudomonadati</taxon>
        <taxon>Pseudomonadota</taxon>
        <taxon>Alphaproteobacteria</taxon>
        <taxon>Sphingomonadales</taxon>
        <taxon>Sphingomonadaceae</taxon>
        <taxon>Sphingomonas</taxon>
    </lineage>
</organism>
<dbReference type="InterPro" id="IPR011051">
    <property type="entry name" value="RmlC_Cupin_sf"/>
</dbReference>
<gene>
    <name evidence="2" type="ORF">CVN68_22415</name>
</gene>
<dbReference type="SUPFAM" id="SSF51182">
    <property type="entry name" value="RmlC-like cupins"/>
    <property type="match status" value="1"/>
</dbReference>